<evidence type="ECO:0000313" key="5">
    <source>
        <dbReference type="Proteomes" id="UP000182470"/>
    </source>
</evidence>
<sequence length="130" mass="13885">MNRKTLLVPFAASALLLAFCGSAAAAENAALKKCMDGANTTADMVNCNAKEAKVQDERLNKAYKTALAAQEGDRKQKLQDVQRLWLKYRDANCAFAGSATGGTIDQVNGSGCLLDMTQTRAQELEDLVGP</sequence>
<dbReference type="Proteomes" id="UP000182470">
    <property type="component" value="Chromosome I"/>
</dbReference>
<organism evidence="4 5">
    <name type="scientific">Pseudomonas antarctica</name>
    <dbReference type="NCBI Taxonomy" id="219572"/>
    <lineage>
        <taxon>Bacteria</taxon>
        <taxon>Pseudomonadati</taxon>
        <taxon>Pseudomonadota</taxon>
        <taxon>Gammaproteobacteria</taxon>
        <taxon>Pseudomonadales</taxon>
        <taxon>Pseudomonadaceae</taxon>
        <taxon>Pseudomonas</taxon>
    </lineage>
</organism>
<evidence type="ECO:0000313" key="6">
    <source>
        <dbReference type="Proteomes" id="UP000748067"/>
    </source>
</evidence>
<proteinExistence type="predicted"/>
<accession>A0A1G9XEZ4</accession>
<dbReference type="Proteomes" id="UP000748067">
    <property type="component" value="Unassembled WGS sequence"/>
</dbReference>
<keyword evidence="6" id="KW-1185">Reference proteome</keyword>
<dbReference type="Gene3D" id="1.20.1270.180">
    <property type="match status" value="1"/>
</dbReference>
<name>A0A1G9XEZ4_9PSED</name>
<gene>
    <name evidence="3" type="ORF">PSAN_23580</name>
    <name evidence="4" type="ORF">SAMN04490179_1747</name>
</gene>
<dbReference type="PANTHER" id="PTHR39176:SF1">
    <property type="entry name" value="PERIPLASMIC PROTEIN"/>
    <property type="match status" value="1"/>
</dbReference>
<dbReference type="EMBL" id="JXDI01000001">
    <property type="protein sequence ID" value="KAF2409935.1"/>
    <property type="molecule type" value="Genomic_DNA"/>
</dbReference>
<feature type="chain" id="PRO_5009246071" evidence="1">
    <location>
        <begin position="26"/>
        <end position="130"/>
    </location>
</feature>
<dbReference type="OrthoDB" id="7340239at2"/>
<evidence type="ECO:0000313" key="4">
    <source>
        <dbReference type="EMBL" id="SDM95016.1"/>
    </source>
</evidence>
<dbReference type="EMBL" id="LT629704">
    <property type="protein sequence ID" value="SDM95016.1"/>
    <property type="molecule type" value="Genomic_DNA"/>
</dbReference>
<reference evidence="4 5" key="2">
    <citation type="submission" date="2016-10" db="EMBL/GenBank/DDBJ databases">
        <authorList>
            <person name="de Groot N.N."/>
        </authorList>
    </citation>
    <scope>NUCLEOTIDE SEQUENCE [LARGE SCALE GENOMIC DNA]</scope>
    <source>
        <strain evidence="4 5">BS2772</strain>
    </source>
</reference>
<dbReference type="Pfam" id="PF07007">
    <property type="entry name" value="LprI"/>
    <property type="match status" value="1"/>
</dbReference>
<dbReference type="PANTHER" id="PTHR39176">
    <property type="entry name" value="PERIPLASMIC PROTEIN-RELATED"/>
    <property type="match status" value="1"/>
</dbReference>
<protein>
    <submittedName>
        <fullName evidence="4">Uncharacterized conserved protein YecT, DUF1311 family</fullName>
    </submittedName>
</protein>
<dbReference type="InterPro" id="IPR009739">
    <property type="entry name" value="LprI-like_N"/>
</dbReference>
<evidence type="ECO:0000259" key="2">
    <source>
        <dbReference type="Pfam" id="PF07007"/>
    </source>
</evidence>
<evidence type="ECO:0000313" key="3">
    <source>
        <dbReference type="EMBL" id="KAF2409935.1"/>
    </source>
</evidence>
<feature type="domain" description="Lysozyme inhibitor LprI-like N-terminal" evidence="2">
    <location>
        <begin position="34"/>
        <end position="124"/>
    </location>
</feature>
<dbReference type="RefSeq" id="WP_083356790.1">
    <property type="nucleotide sequence ID" value="NZ_JBJGXR010000012.1"/>
</dbReference>
<feature type="signal peptide" evidence="1">
    <location>
        <begin position="1"/>
        <end position="25"/>
    </location>
</feature>
<dbReference type="AlphaFoldDB" id="A0A1G9XEZ4"/>
<evidence type="ECO:0000256" key="1">
    <source>
        <dbReference type="SAM" id="SignalP"/>
    </source>
</evidence>
<reference evidence="3 6" key="1">
    <citation type="submission" date="2015-01" db="EMBL/GenBank/DDBJ databases">
        <title>Genome Sequence of Pseudomonas antarctica CMS 35.</title>
        <authorList>
            <person name="Voget S."/>
            <person name="Chow J."/>
            <person name="Daniel R."/>
            <person name="Streit W."/>
        </authorList>
    </citation>
    <scope>NUCLEOTIDE SEQUENCE [LARGE SCALE GENOMIC DNA]</scope>
    <source>
        <strain evidence="3 6">CMS 35</strain>
    </source>
</reference>
<keyword evidence="1" id="KW-0732">Signal</keyword>